<evidence type="ECO:0000256" key="1">
    <source>
        <dbReference type="ARBA" id="ARBA00010233"/>
    </source>
</evidence>
<dbReference type="OrthoDB" id="9807329at2"/>
<evidence type="ECO:0000256" key="3">
    <source>
        <dbReference type="ARBA" id="ARBA00022670"/>
    </source>
</evidence>
<dbReference type="PIRSF" id="PIRSF028757">
    <property type="entry name" value="LD-carboxypeptidase"/>
    <property type="match status" value="1"/>
</dbReference>
<evidence type="ECO:0000313" key="9">
    <source>
        <dbReference type="EMBL" id="GFI40648.1"/>
    </source>
</evidence>
<dbReference type="CDD" id="cd07062">
    <property type="entry name" value="Peptidase_S66_mccF_like"/>
    <property type="match status" value="1"/>
</dbReference>
<keyword evidence="4" id="KW-0378">Hydrolase</keyword>
<evidence type="ECO:0000259" key="7">
    <source>
        <dbReference type="Pfam" id="PF02016"/>
    </source>
</evidence>
<reference evidence="9 12" key="3">
    <citation type="journal article" date="2020" name="Microbiome">
        <title>Single-cell genomics of uncultured bacteria reveals dietary fiber responders in the mouse gut microbiota.</title>
        <authorList>
            <person name="Chijiiwa R."/>
            <person name="Hosokawa M."/>
            <person name="Kogawa M."/>
            <person name="Nishikawa Y."/>
            <person name="Ide K."/>
            <person name="Sakanashi C."/>
            <person name="Takahashi K."/>
            <person name="Takeyama H."/>
        </authorList>
    </citation>
    <scope>NUCLEOTIDE SEQUENCE [LARGE SCALE GENOMIC DNA]</scope>
    <source>
        <strain evidence="9">IMSAGC_017</strain>
    </source>
</reference>
<dbReference type="PANTHER" id="PTHR30237:SF2">
    <property type="entry name" value="MUREIN TETRAPEPTIDE CARBOXYPEPTIDASE"/>
    <property type="match status" value="1"/>
</dbReference>
<evidence type="ECO:0000313" key="10">
    <source>
        <dbReference type="EMBL" id="SET40359.1"/>
    </source>
</evidence>
<evidence type="ECO:0000256" key="5">
    <source>
        <dbReference type="ARBA" id="ARBA00022825"/>
    </source>
</evidence>
<dbReference type="SUPFAM" id="SSF52317">
    <property type="entry name" value="Class I glutamine amidotransferase-like"/>
    <property type="match status" value="1"/>
</dbReference>
<reference evidence="10" key="2">
    <citation type="submission" date="2016-10" db="EMBL/GenBank/DDBJ databases">
        <authorList>
            <person name="de Groot N.N."/>
        </authorList>
    </citation>
    <scope>NUCLEOTIDE SEQUENCE [LARGE SCALE GENOMIC DNA]</scope>
    <source>
        <strain evidence="10">DSM 1551</strain>
    </source>
</reference>
<keyword evidence="2 10" id="KW-0121">Carboxypeptidase</keyword>
<dbReference type="InterPro" id="IPR040921">
    <property type="entry name" value="Peptidase_S66C"/>
</dbReference>
<dbReference type="GO" id="GO:0008236">
    <property type="term" value="F:serine-type peptidase activity"/>
    <property type="evidence" value="ECO:0007669"/>
    <property type="project" value="UniProtKB-KW"/>
</dbReference>
<dbReference type="AlphaFoldDB" id="A0A1I0E5Q6"/>
<dbReference type="InterPro" id="IPR029062">
    <property type="entry name" value="Class_I_gatase-like"/>
</dbReference>
<dbReference type="Proteomes" id="UP000490821">
    <property type="component" value="Unassembled WGS sequence"/>
</dbReference>
<dbReference type="Pfam" id="PF02016">
    <property type="entry name" value="Peptidase_S66"/>
    <property type="match status" value="1"/>
</dbReference>
<name>A0A1I0E5Q6_9FIRM</name>
<dbReference type="InterPro" id="IPR003507">
    <property type="entry name" value="S66_fam"/>
</dbReference>
<gene>
    <name evidence="9" type="primary">mccF</name>
    <name evidence="9" type="ORF">IMSAGC017_00683</name>
    <name evidence="10" type="ORF">SAMN04489758_10970</name>
</gene>
<feature type="active site" description="Nucleophile" evidence="6">
    <location>
        <position position="106"/>
    </location>
</feature>
<evidence type="ECO:0000313" key="11">
    <source>
        <dbReference type="Proteomes" id="UP000198558"/>
    </source>
</evidence>
<evidence type="ECO:0000256" key="4">
    <source>
        <dbReference type="ARBA" id="ARBA00022801"/>
    </source>
</evidence>
<feature type="active site" description="Charge relay system" evidence="6">
    <location>
        <position position="266"/>
    </location>
</feature>
<protein>
    <submittedName>
        <fullName evidence="9">Microcin C7 self-immunity protein MccF</fullName>
    </submittedName>
    <submittedName>
        <fullName evidence="10">Muramoyltetrapeptide carboxypeptidase LdcA (Peptidoglycan recycling)</fullName>
    </submittedName>
</protein>
<keyword evidence="3" id="KW-0645">Protease</keyword>
<proteinExistence type="inferred from homology"/>
<dbReference type="GO" id="GO:0004180">
    <property type="term" value="F:carboxypeptidase activity"/>
    <property type="evidence" value="ECO:0007669"/>
    <property type="project" value="UniProtKB-KW"/>
</dbReference>
<dbReference type="InterPro" id="IPR027478">
    <property type="entry name" value="LdcA_N"/>
</dbReference>
<keyword evidence="11" id="KW-1185">Reference proteome</keyword>
<dbReference type="EMBL" id="BLMI01000068">
    <property type="protein sequence ID" value="GFI40648.1"/>
    <property type="molecule type" value="Genomic_DNA"/>
</dbReference>
<dbReference type="PANTHER" id="PTHR30237">
    <property type="entry name" value="MURAMOYLTETRAPEPTIDE CARBOXYPEPTIDASE"/>
    <property type="match status" value="1"/>
</dbReference>
<dbReference type="InterPro" id="IPR040449">
    <property type="entry name" value="Peptidase_S66_N"/>
</dbReference>
<evidence type="ECO:0000256" key="2">
    <source>
        <dbReference type="ARBA" id="ARBA00022645"/>
    </source>
</evidence>
<dbReference type="Proteomes" id="UP000198558">
    <property type="component" value="Unassembled WGS sequence"/>
</dbReference>
<evidence type="ECO:0000313" key="12">
    <source>
        <dbReference type="Proteomes" id="UP000490821"/>
    </source>
</evidence>
<organism evidence="10 11">
    <name type="scientific">Thomasclavelia cocleata</name>
    <dbReference type="NCBI Taxonomy" id="69824"/>
    <lineage>
        <taxon>Bacteria</taxon>
        <taxon>Bacillati</taxon>
        <taxon>Bacillota</taxon>
        <taxon>Erysipelotrichia</taxon>
        <taxon>Erysipelotrichales</taxon>
        <taxon>Coprobacillaceae</taxon>
        <taxon>Thomasclavelia</taxon>
    </lineage>
</organism>
<dbReference type="InterPro" id="IPR027461">
    <property type="entry name" value="Carboxypeptidase_A_C_sf"/>
</dbReference>
<feature type="domain" description="LD-carboxypeptidase N-terminal" evidence="7">
    <location>
        <begin position="7"/>
        <end position="123"/>
    </location>
</feature>
<accession>A0A1I0E5Q6</accession>
<comment type="similarity">
    <text evidence="1">Belongs to the peptidase S66 family.</text>
</comment>
<evidence type="ECO:0000259" key="8">
    <source>
        <dbReference type="Pfam" id="PF17676"/>
    </source>
</evidence>
<dbReference type="GeneID" id="78288154"/>
<dbReference type="Pfam" id="PF17676">
    <property type="entry name" value="Peptidase_S66C"/>
    <property type="match status" value="1"/>
</dbReference>
<keyword evidence="5" id="KW-0720">Serine protease</keyword>
<dbReference type="SUPFAM" id="SSF141986">
    <property type="entry name" value="LD-carboxypeptidase A C-terminal domain-like"/>
    <property type="match status" value="1"/>
</dbReference>
<dbReference type="GO" id="GO:0006508">
    <property type="term" value="P:proteolysis"/>
    <property type="evidence" value="ECO:0007669"/>
    <property type="project" value="UniProtKB-KW"/>
</dbReference>
<evidence type="ECO:0000256" key="6">
    <source>
        <dbReference type="PIRSR" id="PIRSR028757-1"/>
    </source>
</evidence>
<sequence length="282" mass="32490">MKNNDKIAIVCCSNGIKLKDKYKIDMLINLFIRFELVPVISRYIFEQGAVFSGNAKQRAEVLMDFYKDKEIKAIFDISGGDIANEILPFLDFEIIKKNKKLFWGYSDLTTIINAIYTKTNNESILYQIKNLVAEDMEEQTNNFYESLFLKTDHLYYFNYEFIQGNSMQGVVVGGNIRCFLKLAGTEYWPNMNNKILLLEARSGTIGQMTTYLSQLKQIGVFEKVNGIILGRFIEMENKCCIPTIIDLVKRYINRDLPLVKTSEVGHNIDSKAMIIGKMINLR</sequence>
<dbReference type="RefSeq" id="WP_092353373.1">
    <property type="nucleotide sequence ID" value="NZ_BLMI01000068.1"/>
</dbReference>
<feature type="active site" description="Charge relay system" evidence="6">
    <location>
        <position position="199"/>
    </location>
</feature>
<dbReference type="Gene3D" id="3.40.50.10740">
    <property type="entry name" value="Class I glutamine amidotransferase-like"/>
    <property type="match status" value="1"/>
</dbReference>
<dbReference type="EMBL" id="FOIN01000009">
    <property type="protein sequence ID" value="SET40359.1"/>
    <property type="molecule type" value="Genomic_DNA"/>
</dbReference>
<feature type="domain" description="LD-carboxypeptidase C-terminal" evidence="8">
    <location>
        <begin position="168"/>
        <end position="281"/>
    </location>
</feature>
<reference evidence="11" key="1">
    <citation type="submission" date="2016-10" db="EMBL/GenBank/DDBJ databases">
        <authorList>
            <person name="Varghese N."/>
            <person name="Submissions S."/>
        </authorList>
    </citation>
    <scope>NUCLEOTIDE SEQUENCE [LARGE SCALE GENOMIC DNA]</scope>
    <source>
        <strain evidence="11">DSM 1551</strain>
    </source>
</reference>
<dbReference type="Gene3D" id="3.50.30.60">
    <property type="entry name" value="LD-carboxypeptidase A C-terminal domain-like"/>
    <property type="match status" value="1"/>
</dbReference>